<gene>
    <name evidence="3" type="ORF">niasHS_017825</name>
</gene>
<feature type="compositionally biased region" description="Basic and acidic residues" evidence="2">
    <location>
        <begin position="543"/>
        <end position="565"/>
    </location>
</feature>
<dbReference type="EMBL" id="JBICCN010000373">
    <property type="protein sequence ID" value="KAL3072851.1"/>
    <property type="molecule type" value="Genomic_DNA"/>
</dbReference>
<name>A0ABD2I5Z6_HETSC</name>
<reference evidence="3 4" key="1">
    <citation type="submission" date="2024-10" db="EMBL/GenBank/DDBJ databases">
        <authorList>
            <person name="Kim D."/>
        </authorList>
    </citation>
    <scope>NUCLEOTIDE SEQUENCE [LARGE SCALE GENOMIC DNA]</scope>
    <source>
        <strain evidence="3">Taebaek</strain>
    </source>
</reference>
<feature type="region of interest" description="Disordered" evidence="2">
    <location>
        <begin position="978"/>
        <end position="1002"/>
    </location>
</feature>
<protein>
    <submittedName>
        <fullName evidence="3">Uncharacterized protein</fullName>
    </submittedName>
</protein>
<accession>A0ABD2I5Z6</accession>
<keyword evidence="4" id="KW-1185">Reference proteome</keyword>
<dbReference type="Proteomes" id="UP001620645">
    <property type="component" value="Unassembled WGS sequence"/>
</dbReference>
<organism evidence="3 4">
    <name type="scientific">Heterodera schachtii</name>
    <name type="common">Sugarbeet cyst nematode worm</name>
    <name type="synonym">Tylenchus schachtii</name>
    <dbReference type="NCBI Taxonomy" id="97005"/>
    <lineage>
        <taxon>Eukaryota</taxon>
        <taxon>Metazoa</taxon>
        <taxon>Ecdysozoa</taxon>
        <taxon>Nematoda</taxon>
        <taxon>Chromadorea</taxon>
        <taxon>Rhabditida</taxon>
        <taxon>Tylenchina</taxon>
        <taxon>Tylenchomorpha</taxon>
        <taxon>Tylenchoidea</taxon>
        <taxon>Heteroderidae</taxon>
        <taxon>Heteroderinae</taxon>
        <taxon>Heterodera</taxon>
    </lineage>
</organism>
<feature type="coiled-coil region" evidence="1">
    <location>
        <begin position="24"/>
        <end position="58"/>
    </location>
</feature>
<evidence type="ECO:0000256" key="1">
    <source>
        <dbReference type="SAM" id="Coils"/>
    </source>
</evidence>
<evidence type="ECO:0000313" key="3">
    <source>
        <dbReference type="EMBL" id="KAL3072851.1"/>
    </source>
</evidence>
<keyword evidence="1" id="KW-0175">Coiled coil</keyword>
<evidence type="ECO:0000256" key="2">
    <source>
        <dbReference type="SAM" id="MobiDB-lite"/>
    </source>
</evidence>
<feature type="region of interest" description="Disordered" evidence="2">
    <location>
        <begin position="507"/>
        <end position="565"/>
    </location>
</feature>
<feature type="compositionally biased region" description="Acidic residues" evidence="2">
    <location>
        <begin position="513"/>
        <end position="542"/>
    </location>
</feature>
<sequence length="1002" mass="115617">MRINSLKLVLERTIGGILAFARKIGTKMEQKREFIEEIEKWENKRREIEEKAGQKKMDGKMNNWLMWICLMYELGTKMVEGMAKHAAAQKDSLMVEAWRKYAKEKHIADILKAETVNCNNLIGIMQTVARLSNPPRIFPIIGLTLMELLAKYESFRHFFCHEVLKGDEMKVSLNHLTNGKYLTLLENEFPEVLRIDILTKKSVVYRVQQMLMNRSNSELYISNFVLFVSALLVDQMARLHSQFGATARPKASPALRLLADKANAAAEDALRHFGSTSQLCVMNTILNFVWEVNIEKKAENVTKKAVKKLGTSECEVWRVQRQAMAEAMGTRLGTLITAAIAELLMIDKAKVQSALKYPGAQIRLLRLAGTVKRTDQLTEHFDLAQLFANNALSNDDDFWVHYLHAMCRADKIIERKSHKFGADLAAFVRWLRQKLTAKKRWVGQIHAEEMRKLLKNGKLSQLSEVLNVFGSKTIREGLLQFFDGNEIDELFKDFKLKENKKTQIENLENYFSADEESEENEEELDEEDEQGEDGREEEFEGDETPKNKKEIVAPENGKECAKRMSDRKEGEILECDQTEDNALAEHRQNEWPSAVPSPSSANVSAFSVLDFDLLSLTDHFVNLFCQMDDDPSRLSKIGLMRNTEMRAIIFYYRHCVDGLFNFGQLKWENGIFNERIGTYKKKWDKIKTIGRENEGKLEKKMCQIYQFVYQMVKDDKLMRMNGKWGRNLAENVAQFGEDTFEQISNGRLILLADRPRQWHRIDCANRSEADELVNEVRLHCPQLMEGVHLLALAHLIGKSGKMRGTLANGTEENILWMKHKISSTVSHRVLNKLEMVYPEVMHYEHLSISHLLVLLLRQLEFKSGTLAAENVGVRISSPFLLGAINEIEHNLRKNDSTKTVEEKAIGEVLLMIIRREKVKFYAQLAKANETNLLLRKAFCPLFMFFILAESIYKGQLKVGKADVMREWNARKCEEEDVVKRQAKRNTEGQKRKREWHPEEQGH</sequence>
<proteinExistence type="predicted"/>
<comment type="caution">
    <text evidence="3">The sequence shown here is derived from an EMBL/GenBank/DDBJ whole genome shotgun (WGS) entry which is preliminary data.</text>
</comment>
<evidence type="ECO:0000313" key="4">
    <source>
        <dbReference type="Proteomes" id="UP001620645"/>
    </source>
</evidence>
<dbReference type="AlphaFoldDB" id="A0ABD2I5Z6"/>